<sequence>MNRLHYNVSGLLNEQIKTQVKNALNNIEGVQNVNVDLGRSTIEVGCKDTISAEVIENSIEKVGCKIQA</sequence>
<protein>
    <submittedName>
        <fullName evidence="1">Uncharacterized protein</fullName>
    </submittedName>
</protein>
<evidence type="ECO:0000313" key="2">
    <source>
        <dbReference type="Proteomes" id="UP000515561"/>
    </source>
</evidence>
<dbReference type="SUPFAM" id="SSF55008">
    <property type="entry name" value="HMA, heavy metal-associated domain"/>
    <property type="match status" value="1"/>
</dbReference>
<dbReference type="Gene3D" id="3.30.70.100">
    <property type="match status" value="1"/>
</dbReference>
<reference evidence="1 2" key="1">
    <citation type="journal article" date="2016" name="Int. J. Syst. Evol. Microbiol.">
        <title>Descriptions of Anaerotaenia torta gen. nov., sp. nov. and Anaerocolumna cellulosilytica gen. nov., sp. nov. isolated from a methanogenic reactor of cattle waste.</title>
        <authorList>
            <person name="Uek A."/>
            <person name="Ohtaki Y."/>
            <person name="Kaku N."/>
            <person name="Ueki K."/>
        </authorList>
    </citation>
    <scope>NUCLEOTIDE SEQUENCE [LARGE SCALE GENOMIC DNA]</scope>
    <source>
        <strain evidence="1 2">SN021</strain>
    </source>
</reference>
<organism evidence="1 2">
    <name type="scientific">Anaerocolumna cellulosilytica</name>
    <dbReference type="NCBI Taxonomy" id="433286"/>
    <lineage>
        <taxon>Bacteria</taxon>
        <taxon>Bacillati</taxon>
        <taxon>Bacillota</taxon>
        <taxon>Clostridia</taxon>
        <taxon>Lachnospirales</taxon>
        <taxon>Lachnospiraceae</taxon>
        <taxon>Anaerocolumna</taxon>
    </lineage>
</organism>
<gene>
    <name evidence="1" type="ORF">acsn021_23500</name>
</gene>
<dbReference type="KEGG" id="acel:acsn021_23500"/>
<proteinExistence type="predicted"/>
<keyword evidence="2" id="KW-1185">Reference proteome</keyword>
<dbReference type="InterPro" id="IPR006121">
    <property type="entry name" value="HMA_dom"/>
</dbReference>
<dbReference type="Proteomes" id="UP000515561">
    <property type="component" value="Chromosome"/>
</dbReference>
<dbReference type="GO" id="GO:0046872">
    <property type="term" value="F:metal ion binding"/>
    <property type="evidence" value="ECO:0007669"/>
    <property type="project" value="InterPro"/>
</dbReference>
<dbReference type="RefSeq" id="WP_184089165.1">
    <property type="nucleotide sequence ID" value="NZ_AP023367.1"/>
</dbReference>
<name>A0A6S6R6Z4_9FIRM</name>
<dbReference type="Pfam" id="PF00403">
    <property type="entry name" value="HMA"/>
    <property type="match status" value="1"/>
</dbReference>
<dbReference type="InterPro" id="IPR036163">
    <property type="entry name" value="HMA_dom_sf"/>
</dbReference>
<dbReference type="AlphaFoldDB" id="A0A6S6R6Z4"/>
<evidence type="ECO:0000313" key="1">
    <source>
        <dbReference type="EMBL" id="BCJ94781.1"/>
    </source>
</evidence>
<dbReference type="EMBL" id="AP023367">
    <property type="protein sequence ID" value="BCJ94781.1"/>
    <property type="molecule type" value="Genomic_DNA"/>
</dbReference>
<dbReference type="CDD" id="cd00371">
    <property type="entry name" value="HMA"/>
    <property type="match status" value="1"/>
</dbReference>
<accession>A0A6S6R6Z4</accession>